<feature type="chain" id="PRO_5002123683" description="EF-hand domain-containing protein" evidence="2">
    <location>
        <begin position="31"/>
        <end position="118"/>
    </location>
</feature>
<dbReference type="SUPFAM" id="SSF47473">
    <property type="entry name" value="EF-hand"/>
    <property type="match status" value="1"/>
</dbReference>
<dbReference type="PROSITE" id="PS00018">
    <property type="entry name" value="EF_HAND_1"/>
    <property type="match status" value="1"/>
</dbReference>
<dbReference type="Gene3D" id="1.10.238.10">
    <property type="entry name" value="EF-hand"/>
    <property type="match status" value="1"/>
</dbReference>
<proteinExistence type="predicted"/>
<accession>A0A0B6Z931</accession>
<feature type="signal peptide" evidence="2">
    <location>
        <begin position="1"/>
        <end position="30"/>
    </location>
</feature>
<gene>
    <name evidence="3" type="primary">ORF53948</name>
</gene>
<evidence type="ECO:0000313" key="3">
    <source>
        <dbReference type="EMBL" id="CEK65114.1"/>
    </source>
</evidence>
<name>A0A0B6Z931_9EUPU</name>
<keyword evidence="1" id="KW-0106">Calcium</keyword>
<protein>
    <recommendedName>
        <fullName evidence="4">EF-hand domain-containing protein</fullName>
    </recommendedName>
</protein>
<organism evidence="3">
    <name type="scientific">Arion vulgaris</name>
    <dbReference type="NCBI Taxonomy" id="1028688"/>
    <lineage>
        <taxon>Eukaryota</taxon>
        <taxon>Metazoa</taxon>
        <taxon>Spiralia</taxon>
        <taxon>Lophotrochozoa</taxon>
        <taxon>Mollusca</taxon>
        <taxon>Gastropoda</taxon>
        <taxon>Heterobranchia</taxon>
        <taxon>Euthyneura</taxon>
        <taxon>Panpulmonata</taxon>
        <taxon>Eupulmonata</taxon>
        <taxon>Stylommatophora</taxon>
        <taxon>Helicina</taxon>
        <taxon>Arionoidea</taxon>
        <taxon>Arionidae</taxon>
        <taxon>Arion</taxon>
    </lineage>
</organism>
<evidence type="ECO:0008006" key="4">
    <source>
        <dbReference type="Google" id="ProtNLM"/>
    </source>
</evidence>
<keyword evidence="2" id="KW-0732">Signal</keyword>
<evidence type="ECO:0000256" key="2">
    <source>
        <dbReference type="SAM" id="SignalP"/>
    </source>
</evidence>
<sequence length="118" mass="13595">MFNLDYFKLMTIFFTAIMITCCLLNDQVTGSPVSVEKRDLHRYPRAKYRVGYMFGKRSSATPTNSILFDIISRNTITKDELKQMALKNRHLLNELATILDKNDDGYISLSDFATQETV</sequence>
<dbReference type="InterPro" id="IPR011992">
    <property type="entry name" value="EF-hand-dom_pair"/>
</dbReference>
<dbReference type="AlphaFoldDB" id="A0A0B6Z931"/>
<reference evidence="3" key="1">
    <citation type="submission" date="2014-12" db="EMBL/GenBank/DDBJ databases">
        <title>Insight into the proteome of Arion vulgaris.</title>
        <authorList>
            <person name="Aradska J."/>
            <person name="Bulat T."/>
            <person name="Smidak R."/>
            <person name="Sarate P."/>
            <person name="Gangsoo J."/>
            <person name="Sialana F."/>
            <person name="Bilban M."/>
            <person name="Lubec G."/>
        </authorList>
    </citation>
    <scope>NUCLEOTIDE SEQUENCE</scope>
    <source>
        <tissue evidence="3">Skin</tissue>
    </source>
</reference>
<evidence type="ECO:0000256" key="1">
    <source>
        <dbReference type="ARBA" id="ARBA00022837"/>
    </source>
</evidence>
<dbReference type="InterPro" id="IPR018247">
    <property type="entry name" value="EF_Hand_1_Ca_BS"/>
</dbReference>
<dbReference type="EMBL" id="HACG01018249">
    <property type="protein sequence ID" value="CEK65114.1"/>
    <property type="molecule type" value="Transcribed_RNA"/>
</dbReference>